<dbReference type="EMBL" id="SHAG01000026">
    <property type="protein sequence ID" value="RZO75737.1"/>
    <property type="molecule type" value="Genomic_DNA"/>
</dbReference>
<dbReference type="Gene3D" id="3.40.50.1110">
    <property type="entry name" value="SGNH hydrolase"/>
    <property type="match status" value="1"/>
</dbReference>
<gene>
    <name evidence="2" type="ORF">EVA68_06300</name>
</gene>
<dbReference type="CDD" id="cd01822">
    <property type="entry name" value="Lysophospholipase_L1_like"/>
    <property type="match status" value="1"/>
</dbReference>
<comment type="caution">
    <text evidence="2">The sequence shown here is derived from an EMBL/GenBank/DDBJ whole genome shotgun (WGS) entry which is preliminary data.</text>
</comment>
<feature type="domain" description="SGNH hydrolase-type esterase" evidence="1">
    <location>
        <begin position="39"/>
        <end position="200"/>
    </location>
</feature>
<dbReference type="GO" id="GO:0004622">
    <property type="term" value="F:phosphatidylcholine lysophospholipase activity"/>
    <property type="evidence" value="ECO:0007669"/>
    <property type="project" value="TreeGrafter"/>
</dbReference>
<sequence>MPSKSLITVSLVLFLITIFGPFQVIAQDLEPDHNPTILVFGDSISSAYGMTNDQGWVSLLNQKLRENNNNHRVINASVSGETTTGGLTRLPKILKAYKPGIVVLELGGNDGLRGYPVAQIQRNIQRMIELCKDSGSEVLLVGMVLPYNYGYRYRNAFENVFLELATNNEVQFLPFLLDGASTSFDLIQDDRLHPRPEAQELILHQIWEHLEALLK</sequence>
<dbReference type="PANTHER" id="PTHR30383">
    <property type="entry name" value="THIOESTERASE 1/PROTEASE 1/LYSOPHOSPHOLIPASE L1"/>
    <property type="match status" value="1"/>
</dbReference>
<dbReference type="InterPro" id="IPR013830">
    <property type="entry name" value="SGNH_hydro"/>
</dbReference>
<dbReference type="InterPro" id="IPR051532">
    <property type="entry name" value="Ester_Hydrolysis_Enzymes"/>
</dbReference>
<dbReference type="InterPro" id="IPR036514">
    <property type="entry name" value="SGNH_hydro_sf"/>
</dbReference>
<name>A0A520RZU9_9GAMM</name>
<evidence type="ECO:0000259" key="1">
    <source>
        <dbReference type="Pfam" id="PF13472"/>
    </source>
</evidence>
<protein>
    <submittedName>
        <fullName evidence="2">Arylesterase</fullName>
    </submittedName>
</protein>
<organism evidence="2 3">
    <name type="scientific">OM182 bacterium</name>
    <dbReference type="NCBI Taxonomy" id="2510334"/>
    <lineage>
        <taxon>Bacteria</taxon>
        <taxon>Pseudomonadati</taxon>
        <taxon>Pseudomonadota</taxon>
        <taxon>Gammaproteobacteria</taxon>
        <taxon>OMG group</taxon>
        <taxon>OM182 clade</taxon>
    </lineage>
</organism>
<reference evidence="2 3" key="1">
    <citation type="submission" date="2019-02" db="EMBL/GenBank/DDBJ databases">
        <title>Prokaryotic population dynamics and viral predation in marine succession experiment using metagenomics: the confinement effect.</title>
        <authorList>
            <person name="Haro-Moreno J.M."/>
            <person name="Rodriguez-Valera F."/>
            <person name="Lopez-Perez M."/>
        </authorList>
    </citation>
    <scope>NUCLEOTIDE SEQUENCE [LARGE SCALE GENOMIC DNA]</scope>
    <source>
        <strain evidence="2">MED-G157</strain>
    </source>
</reference>
<dbReference type="Proteomes" id="UP000316199">
    <property type="component" value="Unassembled WGS sequence"/>
</dbReference>
<evidence type="ECO:0000313" key="3">
    <source>
        <dbReference type="Proteomes" id="UP000316199"/>
    </source>
</evidence>
<dbReference type="AlphaFoldDB" id="A0A520RZU9"/>
<dbReference type="PANTHER" id="PTHR30383:SF24">
    <property type="entry name" value="THIOESTERASE 1_PROTEASE 1_LYSOPHOSPHOLIPASE L1"/>
    <property type="match status" value="1"/>
</dbReference>
<dbReference type="SUPFAM" id="SSF52266">
    <property type="entry name" value="SGNH hydrolase"/>
    <property type="match status" value="1"/>
</dbReference>
<accession>A0A520RZU9</accession>
<evidence type="ECO:0000313" key="2">
    <source>
        <dbReference type="EMBL" id="RZO75737.1"/>
    </source>
</evidence>
<proteinExistence type="predicted"/>
<dbReference type="Pfam" id="PF13472">
    <property type="entry name" value="Lipase_GDSL_2"/>
    <property type="match status" value="1"/>
</dbReference>